<organism evidence="1 2">
    <name type="scientific">Rhizophagus clarus</name>
    <dbReference type="NCBI Taxonomy" id="94130"/>
    <lineage>
        <taxon>Eukaryota</taxon>
        <taxon>Fungi</taxon>
        <taxon>Fungi incertae sedis</taxon>
        <taxon>Mucoromycota</taxon>
        <taxon>Glomeromycotina</taxon>
        <taxon>Glomeromycetes</taxon>
        <taxon>Glomerales</taxon>
        <taxon>Glomeraceae</taxon>
        <taxon>Rhizophagus</taxon>
    </lineage>
</organism>
<name>A0A2Z6R3I8_9GLOM</name>
<evidence type="ECO:0000313" key="2">
    <source>
        <dbReference type="Proteomes" id="UP000247702"/>
    </source>
</evidence>
<dbReference type="AlphaFoldDB" id="A0A2Z6R3I8"/>
<protein>
    <submittedName>
        <fullName evidence="1">Uncharacterized protein</fullName>
    </submittedName>
</protein>
<keyword evidence="2" id="KW-1185">Reference proteome</keyword>
<dbReference type="Proteomes" id="UP000247702">
    <property type="component" value="Unassembled WGS sequence"/>
</dbReference>
<accession>A0A2Z6R3I8</accession>
<reference evidence="1 2" key="1">
    <citation type="submission" date="2017-11" db="EMBL/GenBank/DDBJ databases">
        <title>The genome of Rhizophagus clarus HR1 reveals common genetic basis of auxotrophy among arbuscular mycorrhizal fungi.</title>
        <authorList>
            <person name="Kobayashi Y."/>
        </authorList>
    </citation>
    <scope>NUCLEOTIDE SEQUENCE [LARGE SCALE GENOMIC DNA]</scope>
    <source>
        <strain evidence="1 2">HR1</strain>
    </source>
</reference>
<evidence type="ECO:0000313" key="1">
    <source>
        <dbReference type="EMBL" id="GBB96957.1"/>
    </source>
</evidence>
<comment type="caution">
    <text evidence="1">The sequence shown here is derived from an EMBL/GenBank/DDBJ whole genome shotgun (WGS) entry which is preliminary data.</text>
</comment>
<sequence length="186" mass="22201">MNIWFKYKEGEPVEISFKGKNVNALKKQIKTKLKNQLRKIDIDLITLRAPGNHENLSAEMLIDEKFATSYNKPVFVETENYQEKKSFYIQCYDDEGVPLNKFELFTMNDRDFREFLRRVKARGLENIDDDNEISKVITSLDDIQANKYYRIRFSYVVTKYSFVSKYKITEEKIDMFVERLKAFPKN</sequence>
<gene>
    <name evidence="1" type="ORF">RclHR1_02880023</name>
</gene>
<proteinExistence type="predicted"/>
<dbReference type="EMBL" id="BEXD01002090">
    <property type="protein sequence ID" value="GBB96957.1"/>
    <property type="molecule type" value="Genomic_DNA"/>
</dbReference>